<evidence type="ECO:0000313" key="2">
    <source>
        <dbReference type="EMBL" id="SKA34771.1"/>
    </source>
</evidence>
<dbReference type="InterPro" id="IPR050625">
    <property type="entry name" value="ParA/MinD_ATPase"/>
</dbReference>
<dbReference type="PANTHER" id="PTHR43384:SF14">
    <property type="entry name" value="ESX-1 SECRETION-ASSOCIATED PROTEIN ESPI"/>
    <property type="match status" value="1"/>
</dbReference>
<gene>
    <name evidence="2" type="ORF">SAMN02745673_04383</name>
</gene>
<dbReference type="Proteomes" id="UP000190637">
    <property type="component" value="Unassembled WGS sequence"/>
</dbReference>
<keyword evidence="3" id="KW-1185">Reference proteome</keyword>
<dbReference type="EMBL" id="FUWS01000013">
    <property type="protein sequence ID" value="SKA34771.1"/>
    <property type="molecule type" value="Genomic_DNA"/>
</dbReference>
<keyword evidence="2" id="KW-0969">Cilium</keyword>
<dbReference type="Gene3D" id="3.40.50.300">
    <property type="entry name" value="P-loop containing nucleotide triphosphate hydrolases"/>
    <property type="match status" value="1"/>
</dbReference>
<accession>A0A1T4T3C2</accession>
<dbReference type="GO" id="GO:0005524">
    <property type="term" value="F:ATP binding"/>
    <property type="evidence" value="ECO:0007669"/>
    <property type="project" value="TreeGrafter"/>
</dbReference>
<dbReference type="Pfam" id="PF13614">
    <property type="entry name" value="AAA_31"/>
    <property type="match status" value="1"/>
</dbReference>
<evidence type="ECO:0000313" key="3">
    <source>
        <dbReference type="Proteomes" id="UP000190637"/>
    </source>
</evidence>
<reference evidence="2 3" key="1">
    <citation type="submission" date="2017-02" db="EMBL/GenBank/DDBJ databases">
        <authorList>
            <person name="Peterson S.W."/>
        </authorList>
    </citation>
    <scope>NUCLEOTIDE SEQUENCE [LARGE SCALE GENOMIC DNA]</scope>
    <source>
        <strain evidence="2 3">DSM 45154</strain>
    </source>
</reference>
<organism evidence="2 3">
    <name type="scientific">Marinactinospora thermotolerans DSM 45154</name>
    <dbReference type="NCBI Taxonomy" id="1122192"/>
    <lineage>
        <taxon>Bacteria</taxon>
        <taxon>Bacillati</taxon>
        <taxon>Actinomycetota</taxon>
        <taxon>Actinomycetes</taxon>
        <taxon>Streptosporangiales</taxon>
        <taxon>Nocardiopsidaceae</taxon>
        <taxon>Marinactinospora</taxon>
    </lineage>
</organism>
<evidence type="ECO:0000259" key="1">
    <source>
        <dbReference type="Pfam" id="PF13614"/>
    </source>
</evidence>
<dbReference type="GO" id="GO:0016887">
    <property type="term" value="F:ATP hydrolysis activity"/>
    <property type="evidence" value="ECO:0007669"/>
    <property type="project" value="TreeGrafter"/>
</dbReference>
<keyword evidence="2" id="KW-0282">Flagellum</keyword>
<dbReference type="SUPFAM" id="SSF52540">
    <property type="entry name" value="P-loop containing nucleoside triphosphate hydrolases"/>
    <property type="match status" value="1"/>
</dbReference>
<dbReference type="STRING" id="1122192.SAMN02745673_04383"/>
<dbReference type="GO" id="GO:0009898">
    <property type="term" value="C:cytoplasmic side of plasma membrane"/>
    <property type="evidence" value="ECO:0007669"/>
    <property type="project" value="TreeGrafter"/>
</dbReference>
<feature type="domain" description="AAA" evidence="1">
    <location>
        <begin position="54"/>
        <end position="198"/>
    </location>
</feature>
<sequence length="299" mass="32658">MVRERRSPPAGGWRKAVHAVTFGLVHPGESAAELRRRELVARARTHVAGGHHRLAVLSLKGGVGKTTTTVALGSTLASLRGDRVLAVDANPDRGTLSDKVHLETAATIRDLLNEKEQIQRYADIRAFTSQSPSRLEILASDQDPAVSEAFSETDYREVSRLLEHFYTVCLTDCGTGLLHSAMRGVLGLADQIIVVTTPSVDGARSASATLDWLEAHEYGYLVRGAVVVLAMVRPHGRSTVDLDRLEGHFANRVRTVVRVPWDAHLEEGAEVVLERMHPATREAFLELAATVGEAFAWPR</sequence>
<dbReference type="AlphaFoldDB" id="A0A1T4T3C2"/>
<dbReference type="PANTHER" id="PTHR43384">
    <property type="entry name" value="SEPTUM SITE-DETERMINING PROTEIN MIND HOMOLOG, CHLOROPLASTIC-RELATED"/>
    <property type="match status" value="1"/>
</dbReference>
<dbReference type="GO" id="GO:0051782">
    <property type="term" value="P:negative regulation of cell division"/>
    <property type="evidence" value="ECO:0007669"/>
    <property type="project" value="TreeGrafter"/>
</dbReference>
<dbReference type="GO" id="GO:0005829">
    <property type="term" value="C:cytosol"/>
    <property type="evidence" value="ECO:0007669"/>
    <property type="project" value="TreeGrafter"/>
</dbReference>
<dbReference type="InterPro" id="IPR025669">
    <property type="entry name" value="AAA_dom"/>
</dbReference>
<keyword evidence="2" id="KW-0966">Cell projection</keyword>
<proteinExistence type="predicted"/>
<name>A0A1T4T3C2_9ACTN</name>
<protein>
    <submittedName>
        <fullName evidence="2">MinD-like ATPase involved in chromosome partitioning or flagellar assembly</fullName>
    </submittedName>
</protein>
<dbReference type="InterPro" id="IPR027417">
    <property type="entry name" value="P-loop_NTPase"/>
</dbReference>